<organism evidence="2 3">
    <name type="scientific">Mycena belliarum</name>
    <dbReference type="NCBI Taxonomy" id="1033014"/>
    <lineage>
        <taxon>Eukaryota</taxon>
        <taxon>Fungi</taxon>
        <taxon>Dikarya</taxon>
        <taxon>Basidiomycota</taxon>
        <taxon>Agaricomycotina</taxon>
        <taxon>Agaricomycetes</taxon>
        <taxon>Agaricomycetidae</taxon>
        <taxon>Agaricales</taxon>
        <taxon>Marasmiineae</taxon>
        <taxon>Mycenaceae</taxon>
        <taxon>Mycena</taxon>
    </lineage>
</organism>
<dbReference type="Proteomes" id="UP001222325">
    <property type="component" value="Unassembled WGS sequence"/>
</dbReference>
<keyword evidence="1" id="KW-0732">Signal</keyword>
<protein>
    <submittedName>
        <fullName evidence="2">Uncharacterized protein</fullName>
    </submittedName>
</protein>
<reference evidence="2" key="1">
    <citation type="submission" date="2023-03" db="EMBL/GenBank/DDBJ databases">
        <title>Massive genome expansion in bonnet fungi (Mycena s.s.) driven by repeated elements and novel gene families across ecological guilds.</title>
        <authorList>
            <consortium name="Lawrence Berkeley National Laboratory"/>
            <person name="Harder C.B."/>
            <person name="Miyauchi S."/>
            <person name="Viragh M."/>
            <person name="Kuo A."/>
            <person name="Thoen E."/>
            <person name="Andreopoulos B."/>
            <person name="Lu D."/>
            <person name="Skrede I."/>
            <person name="Drula E."/>
            <person name="Henrissat B."/>
            <person name="Morin E."/>
            <person name="Kohler A."/>
            <person name="Barry K."/>
            <person name="LaButti K."/>
            <person name="Morin E."/>
            <person name="Salamov A."/>
            <person name="Lipzen A."/>
            <person name="Mereny Z."/>
            <person name="Hegedus B."/>
            <person name="Baldrian P."/>
            <person name="Stursova M."/>
            <person name="Weitz H."/>
            <person name="Taylor A."/>
            <person name="Grigoriev I.V."/>
            <person name="Nagy L.G."/>
            <person name="Martin F."/>
            <person name="Kauserud H."/>
        </authorList>
    </citation>
    <scope>NUCLEOTIDE SEQUENCE</scope>
    <source>
        <strain evidence="2">CBHHK173m</strain>
    </source>
</reference>
<feature type="chain" id="PRO_5042237128" evidence="1">
    <location>
        <begin position="20"/>
        <end position="198"/>
    </location>
</feature>
<evidence type="ECO:0000256" key="1">
    <source>
        <dbReference type="SAM" id="SignalP"/>
    </source>
</evidence>
<sequence>MLAILICLLFSFYARSGLATRSRPTVYQDLPCKFSLAAWNVTRHNANSTGVPLVLGQDGATDGASYEVTSTSASYPYNVYPLVSLSDGSLRAYRASGVWLTNATALVSGGLLSWFTSALFDREAARIYTALEFHNPTRLRVLAAHGIYDRWSLCPFDGTLAQTSVVFNVSADEGMPGLGFDPSRCWAVRIQLVPADTC</sequence>
<name>A0AAD6ULT4_9AGAR</name>
<gene>
    <name evidence="2" type="ORF">B0H15DRAFT_899860</name>
</gene>
<feature type="signal peptide" evidence="1">
    <location>
        <begin position="1"/>
        <end position="19"/>
    </location>
</feature>
<evidence type="ECO:0000313" key="3">
    <source>
        <dbReference type="Proteomes" id="UP001222325"/>
    </source>
</evidence>
<accession>A0AAD6ULT4</accession>
<proteinExistence type="predicted"/>
<evidence type="ECO:0000313" key="2">
    <source>
        <dbReference type="EMBL" id="KAJ7100956.1"/>
    </source>
</evidence>
<dbReference type="EMBL" id="JARJCN010000005">
    <property type="protein sequence ID" value="KAJ7100956.1"/>
    <property type="molecule type" value="Genomic_DNA"/>
</dbReference>
<dbReference type="AlphaFoldDB" id="A0AAD6ULT4"/>
<comment type="caution">
    <text evidence="2">The sequence shown here is derived from an EMBL/GenBank/DDBJ whole genome shotgun (WGS) entry which is preliminary data.</text>
</comment>
<keyword evidence="3" id="KW-1185">Reference proteome</keyword>